<reference evidence="2 3" key="1">
    <citation type="submission" date="2017-11" db="EMBL/GenBank/DDBJ databases">
        <title>Evolution of Phototrophy in the Chloroflexi Phylum Driven by Horizontal Gene Transfer.</title>
        <authorList>
            <person name="Ward L.M."/>
            <person name="Hemp J."/>
            <person name="Shih P.M."/>
            <person name="Mcglynn S.E."/>
            <person name="Fischer W."/>
        </authorList>
    </citation>
    <scope>NUCLEOTIDE SEQUENCE [LARGE SCALE GENOMIC DNA]</scope>
    <source>
        <strain evidence="2">JP3_7</strain>
    </source>
</reference>
<accession>A0A2M8QAT7</accession>
<feature type="transmembrane region" description="Helical" evidence="1">
    <location>
        <begin position="31"/>
        <end position="54"/>
    </location>
</feature>
<protein>
    <submittedName>
        <fullName evidence="2">Multidrug transporter</fullName>
    </submittedName>
</protein>
<feature type="transmembrane region" description="Helical" evidence="1">
    <location>
        <begin position="200"/>
        <end position="220"/>
    </location>
</feature>
<feature type="transmembrane region" description="Helical" evidence="1">
    <location>
        <begin position="151"/>
        <end position="180"/>
    </location>
</feature>
<feature type="transmembrane region" description="Helical" evidence="1">
    <location>
        <begin position="119"/>
        <end position="139"/>
    </location>
</feature>
<dbReference type="Pfam" id="PF06182">
    <property type="entry name" value="ABC2_membrane_6"/>
    <property type="match status" value="1"/>
</dbReference>
<comment type="caution">
    <text evidence="2">The sequence shown here is derived from an EMBL/GenBank/DDBJ whole genome shotgun (WGS) entry which is preliminary data.</text>
</comment>
<feature type="transmembrane region" description="Helical" evidence="1">
    <location>
        <begin position="232"/>
        <end position="255"/>
    </location>
</feature>
<feature type="transmembrane region" description="Helical" evidence="1">
    <location>
        <begin position="66"/>
        <end position="85"/>
    </location>
</feature>
<keyword evidence="1" id="KW-1133">Transmembrane helix</keyword>
<dbReference type="Proteomes" id="UP000230790">
    <property type="component" value="Unassembled WGS sequence"/>
</dbReference>
<evidence type="ECO:0000313" key="2">
    <source>
        <dbReference type="EMBL" id="PJF46912.1"/>
    </source>
</evidence>
<proteinExistence type="predicted"/>
<evidence type="ECO:0000256" key="1">
    <source>
        <dbReference type="SAM" id="Phobius"/>
    </source>
</evidence>
<gene>
    <name evidence="2" type="ORF">CUN48_11395</name>
</gene>
<organism evidence="2 3">
    <name type="scientific">Candidatus Thermofonsia Clade 3 bacterium</name>
    <dbReference type="NCBI Taxonomy" id="2364212"/>
    <lineage>
        <taxon>Bacteria</taxon>
        <taxon>Bacillati</taxon>
        <taxon>Chloroflexota</taxon>
        <taxon>Candidatus Thermofontia</taxon>
        <taxon>Candidatus Thermofonsia Clade 3</taxon>
    </lineage>
</organism>
<dbReference type="EMBL" id="PGTN01000082">
    <property type="protein sequence ID" value="PJF46912.1"/>
    <property type="molecule type" value="Genomic_DNA"/>
</dbReference>
<name>A0A2M8QAT7_9CHLR</name>
<sequence>MVRLARMRYFRLLALFFKSNLLMELEYRANFVAQATLGVLWAGVTFASVTVFFTQTDTLGGWTYEQALVIVALSVLVEGAIQLLLQPNVDKIIQMVREGTMDFVLTKPVNSQFLATLRYARYSGLADMSAGVAIMLWALSRLGYTPEPLALAQFAVMLAASFIIVYSIWLVMATLSFWFVKIDNLTELFRSLFDTARFPVTTFSGWVRIALTFVLPVAFMTTFPAEAVLGKLSGATMIAAVTLAASLFAFSAWFWRRAVLNYSSASS</sequence>
<keyword evidence="1" id="KW-0812">Transmembrane</keyword>
<dbReference type="PANTHER" id="PTHR36833:SF2">
    <property type="entry name" value="SLR0610 PROTEIN"/>
    <property type="match status" value="1"/>
</dbReference>
<keyword evidence="1" id="KW-0472">Membrane</keyword>
<dbReference type="PANTHER" id="PTHR36833">
    <property type="entry name" value="SLR0610 PROTEIN-RELATED"/>
    <property type="match status" value="1"/>
</dbReference>
<dbReference type="InterPro" id="IPR010390">
    <property type="entry name" value="ABC-2_transporter-like"/>
</dbReference>
<evidence type="ECO:0000313" key="3">
    <source>
        <dbReference type="Proteomes" id="UP000230790"/>
    </source>
</evidence>
<dbReference type="AlphaFoldDB" id="A0A2M8QAT7"/>